<organism evidence="1 2">
    <name type="scientific">Candidatus Scatousia excrementigallinarum</name>
    <dbReference type="NCBI Taxonomy" id="2840935"/>
    <lineage>
        <taxon>Bacteria</taxon>
        <taxon>Candidatus Scatousia</taxon>
    </lineage>
</organism>
<dbReference type="InterPro" id="IPR016193">
    <property type="entry name" value="Cytidine_deaminase-like"/>
</dbReference>
<dbReference type="AlphaFoldDB" id="A0A9D1EZS1"/>
<reference evidence="1" key="1">
    <citation type="submission" date="2020-10" db="EMBL/GenBank/DDBJ databases">
        <authorList>
            <person name="Gilroy R."/>
        </authorList>
    </citation>
    <scope>NUCLEOTIDE SEQUENCE</scope>
    <source>
        <strain evidence="1">6276</strain>
    </source>
</reference>
<evidence type="ECO:0000313" key="2">
    <source>
        <dbReference type="Proteomes" id="UP000823928"/>
    </source>
</evidence>
<proteinExistence type="predicted"/>
<dbReference type="SUPFAM" id="SSF53927">
    <property type="entry name" value="Cytidine deaminase-like"/>
    <property type="match status" value="1"/>
</dbReference>
<evidence type="ECO:0008006" key="3">
    <source>
        <dbReference type="Google" id="ProtNLM"/>
    </source>
</evidence>
<dbReference type="GO" id="GO:0003937">
    <property type="term" value="F:IMP cyclohydrolase activity"/>
    <property type="evidence" value="ECO:0007669"/>
    <property type="project" value="InterPro"/>
</dbReference>
<dbReference type="EMBL" id="DVIU01000196">
    <property type="protein sequence ID" value="HIS36913.1"/>
    <property type="molecule type" value="Genomic_DNA"/>
</dbReference>
<dbReference type="GO" id="GO:0006189">
    <property type="term" value="P:'de novo' IMP biosynthetic process"/>
    <property type="evidence" value="ECO:0007669"/>
    <property type="project" value="TreeGrafter"/>
</dbReference>
<dbReference type="Gene3D" id="3.40.140.20">
    <property type="match status" value="2"/>
</dbReference>
<dbReference type="PANTHER" id="PTHR11692:SF0">
    <property type="entry name" value="BIFUNCTIONAL PURINE BIOSYNTHESIS PROTEIN ATIC"/>
    <property type="match status" value="1"/>
</dbReference>
<dbReference type="GO" id="GO:0004643">
    <property type="term" value="F:phosphoribosylaminoimidazolecarboxamide formyltransferase activity"/>
    <property type="evidence" value="ECO:0007669"/>
    <property type="project" value="InterPro"/>
</dbReference>
<reference evidence="1" key="2">
    <citation type="journal article" date="2021" name="PeerJ">
        <title>Extensive microbial diversity within the chicken gut microbiome revealed by metagenomics and culture.</title>
        <authorList>
            <person name="Gilroy R."/>
            <person name="Ravi A."/>
            <person name="Getino M."/>
            <person name="Pursley I."/>
            <person name="Horton D.L."/>
            <person name="Alikhan N.F."/>
            <person name="Baker D."/>
            <person name="Gharbi K."/>
            <person name="Hall N."/>
            <person name="Watson M."/>
            <person name="Adriaenssens E.M."/>
            <person name="Foster-Nyarko E."/>
            <person name="Jarju S."/>
            <person name="Secka A."/>
            <person name="Antonio M."/>
            <person name="Oren A."/>
            <person name="Chaudhuri R.R."/>
            <person name="La Ragione R."/>
            <person name="Hildebrand F."/>
            <person name="Pallen M.J."/>
        </authorList>
    </citation>
    <scope>NUCLEOTIDE SEQUENCE</scope>
    <source>
        <strain evidence="1">6276</strain>
    </source>
</reference>
<dbReference type="PANTHER" id="PTHR11692">
    <property type="entry name" value="BIFUNCTIONAL PURINE BIOSYNTHESIS PROTEIN PURH"/>
    <property type="match status" value="1"/>
</dbReference>
<sequence>MAKRINVRIFENSEENPNDWYKSEEYEYGSFRELKYGENPQQAAELFKSPQMVDYEVIDGKELSYNEMNNVVEVSNIVSEFYDVNAVAIVQHSMPCGVALGRTIEEAYNKAFDCDPIASFFGTIGFSQKIDFEVAKHINSMAVKVVVAPDFEDDAFNLLRSNLFLKIVKLNTPLKKFKSYMHKIVKITPFGTLVQDFNKSEIPVQSFKIVTKTKPTKEQIEDGVFAWKVSKYARTNSIVIANNFKTVAISQGHLNPVSGVEQALNTACDTSKDAVMVLDNTLPTVDGIYAAAQGRISLIIQPGGSAKDSDIIALANKYNIAMIMTGVKNSRS</sequence>
<evidence type="ECO:0000313" key="1">
    <source>
        <dbReference type="EMBL" id="HIS36913.1"/>
    </source>
</evidence>
<comment type="caution">
    <text evidence="1">The sequence shown here is derived from an EMBL/GenBank/DDBJ whole genome shotgun (WGS) entry which is preliminary data.</text>
</comment>
<dbReference type="GO" id="GO:0005829">
    <property type="term" value="C:cytosol"/>
    <property type="evidence" value="ECO:0007669"/>
    <property type="project" value="TreeGrafter"/>
</dbReference>
<dbReference type="InterPro" id="IPR024051">
    <property type="entry name" value="AICAR_Tfase_dup_dom_sf"/>
</dbReference>
<protein>
    <recommendedName>
        <fullName evidence="3">IMP cyclohydrolase</fullName>
    </recommendedName>
</protein>
<dbReference type="InterPro" id="IPR002695">
    <property type="entry name" value="PurH-like"/>
</dbReference>
<name>A0A9D1EZS1_9BACT</name>
<dbReference type="Proteomes" id="UP000823928">
    <property type="component" value="Unassembled WGS sequence"/>
</dbReference>
<dbReference type="SMART" id="SM00798">
    <property type="entry name" value="AICARFT_IMPCHas"/>
    <property type="match status" value="1"/>
</dbReference>
<dbReference type="Pfam" id="PF01808">
    <property type="entry name" value="AICARFT_IMPCHas"/>
    <property type="match status" value="1"/>
</dbReference>
<accession>A0A9D1EZS1</accession>
<gene>
    <name evidence="1" type="ORF">IAC10_09855</name>
</gene>